<dbReference type="AlphaFoldDB" id="A0A2P2PTS3"/>
<sequence>MNPIFAYISTREPLTKVLASNPHFTICP</sequence>
<name>A0A2P2PTS3_RHIMU</name>
<organism evidence="1">
    <name type="scientific">Rhizophora mucronata</name>
    <name type="common">Asiatic mangrove</name>
    <dbReference type="NCBI Taxonomy" id="61149"/>
    <lineage>
        <taxon>Eukaryota</taxon>
        <taxon>Viridiplantae</taxon>
        <taxon>Streptophyta</taxon>
        <taxon>Embryophyta</taxon>
        <taxon>Tracheophyta</taxon>
        <taxon>Spermatophyta</taxon>
        <taxon>Magnoliopsida</taxon>
        <taxon>eudicotyledons</taxon>
        <taxon>Gunneridae</taxon>
        <taxon>Pentapetalae</taxon>
        <taxon>rosids</taxon>
        <taxon>fabids</taxon>
        <taxon>Malpighiales</taxon>
        <taxon>Rhizophoraceae</taxon>
        <taxon>Rhizophora</taxon>
    </lineage>
</organism>
<reference evidence="1" key="1">
    <citation type="submission" date="2018-02" db="EMBL/GenBank/DDBJ databases">
        <title>Rhizophora mucronata_Transcriptome.</title>
        <authorList>
            <person name="Meera S.P."/>
            <person name="Sreeshan A."/>
            <person name="Augustine A."/>
        </authorList>
    </citation>
    <scope>NUCLEOTIDE SEQUENCE</scope>
    <source>
        <tissue evidence="1">Leaf</tissue>
    </source>
</reference>
<proteinExistence type="predicted"/>
<evidence type="ECO:0000313" key="1">
    <source>
        <dbReference type="EMBL" id="MBX58073.1"/>
    </source>
</evidence>
<dbReference type="EMBL" id="GGEC01077589">
    <property type="protein sequence ID" value="MBX58073.1"/>
    <property type="molecule type" value="Transcribed_RNA"/>
</dbReference>
<accession>A0A2P2PTS3</accession>
<protein>
    <submittedName>
        <fullName evidence="1">Uncharacterized protein</fullName>
    </submittedName>
</protein>